<sequence>KQTCQLMGYTKVASLQFAPGHGSFEGKEPAQCRKVALPAPVEDLSIFDHDRSWLLGATGHVWESTLLGVRGSWANRSHRNSLILVDSEEREVAFLRVVKQLSPPLPYSTDDHVFHGVFYSNSSRRLYAVTHHTAYSSVEVFQVHEDDPEKGFHDSLFLEHLHTVRSPEFQRMALNDVVEAAFDGSSFFVSEWLDHDNAAGHRAFSFTENLAHSAKIALKQRKTRLLKCVLQGSRDDGSQWSCSEATADRFVLTNGLAITPDRRFLFVSDPASTEVVIYRVDGASLTKVQALSLTHSVDNLEVVASWPTKDEVVLHGGSIPLPFATGVGCEGGFGMNWPIKDTEGHSSFIGCGKCPGGLLELKVKGLYAQSKQSGVEVQMQDLVLHDGSLLNQVSCAIGLDGRAVIGSPEASGLLLCDW</sequence>
<comment type="caution">
    <text evidence="1">The sequence shown here is derived from an EMBL/GenBank/DDBJ whole genome shotgun (WGS) entry which is preliminary data.</text>
</comment>
<dbReference type="OrthoDB" id="423498at2759"/>
<dbReference type="InterPro" id="IPR051288">
    <property type="entry name" value="Serum_paraoxonase/arylesterase"/>
</dbReference>
<dbReference type="InterPro" id="IPR011042">
    <property type="entry name" value="6-blade_b-propeller_TolB-like"/>
</dbReference>
<dbReference type="Gene3D" id="2.120.10.30">
    <property type="entry name" value="TolB, C-terminal domain"/>
    <property type="match status" value="1"/>
</dbReference>
<reference evidence="1" key="1">
    <citation type="submission" date="2021-02" db="EMBL/GenBank/DDBJ databases">
        <authorList>
            <person name="Dougan E. K."/>
            <person name="Rhodes N."/>
            <person name="Thang M."/>
            <person name="Chan C."/>
        </authorList>
    </citation>
    <scope>NUCLEOTIDE SEQUENCE</scope>
</reference>
<dbReference type="SUPFAM" id="SSF63829">
    <property type="entry name" value="Calcium-dependent phosphotriesterase"/>
    <property type="match status" value="1"/>
</dbReference>
<proteinExistence type="predicted"/>
<organism evidence="1 2">
    <name type="scientific">Symbiodinium pilosum</name>
    <name type="common">Dinoflagellate</name>
    <dbReference type="NCBI Taxonomy" id="2952"/>
    <lineage>
        <taxon>Eukaryota</taxon>
        <taxon>Sar</taxon>
        <taxon>Alveolata</taxon>
        <taxon>Dinophyceae</taxon>
        <taxon>Suessiales</taxon>
        <taxon>Symbiodiniaceae</taxon>
        <taxon>Symbiodinium</taxon>
    </lineage>
</organism>
<keyword evidence="2" id="KW-1185">Reference proteome</keyword>
<gene>
    <name evidence="1" type="ORF">SPIL2461_LOCUS20271</name>
</gene>
<evidence type="ECO:0000313" key="1">
    <source>
        <dbReference type="EMBL" id="CAE7714221.1"/>
    </source>
</evidence>
<protein>
    <submittedName>
        <fullName evidence="1">Uncharacterized protein</fullName>
    </submittedName>
</protein>
<feature type="non-terminal residue" evidence="1">
    <location>
        <position position="418"/>
    </location>
</feature>
<accession>A0A812X2H0</accession>
<dbReference type="AlphaFoldDB" id="A0A812X2H0"/>
<dbReference type="PANTHER" id="PTHR11799:SF12">
    <property type="entry name" value="PARAOXONASE-RELATED"/>
    <property type="match status" value="1"/>
</dbReference>
<dbReference type="EMBL" id="CAJNIZ010045222">
    <property type="protein sequence ID" value="CAE7714221.1"/>
    <property type="molecule type" value="Genomic_DNA"/>
</dbReference>
<name>A0A812X2H0_SYMPI</name>
<evidence type="ECO:0000313" key="2">
    <source>
        <dbReference type="Proteomes" id="UP000649617"/>
    </source>
</evidence>
<dbReference type="Proteomes" id="UP000649617">
    <property type="component" value="Unassembled WGS sequence"/>
</dbReference>
<dbReference type="PANTHER" id="PTHR11799">
    <property type="entry name" value="PARAOXONASE"/>
    <property type="match status" value="1"/>
</dbReference>